<evidence type="ECO:0000256" key="1">
    <source>
        <dbReference type="ARBA" id="ARBA00023125"/>
    </source>
</evidence>
<dbReference type="SMART" id="SM00530">
    <property type="entry name" value="HTH_XRE"/>
    <property type="match status" value="1"/>
</dbReference>
<dbReference type="HOGENOM" id="CLU_2425235_0_0_11"/>
<evidence type="ECO:0000259" key="2">
    <source>
        <dbReference type="PROSITE" id="PS50943"/>
    </source>
</evidence>
<dbReference type="eggNOG" id="COG1396">
    <property type="taxonomic scope" value="Bacteria"/>
</dbReference>
<sequence>MSRNRVPPPDGLARLIAEELKALRSRRGFTLDELELASGVSRSTIWRIENGKSDPNVEQMTRLSRALGLDLPRLVQRVFDNYVEESGGGFD</sequence>
<dbReference type="Gene3D" id="1.10.260.40">
    <property type="entry name" value="lambda repressor-like DNA-binding domains"/>
    <property type="match status" value="1"/>
</dbReference>
<keyword evidence="1" id="KW-0238">DNA-binding</keyword>
<dbReference type="RefSeq" id="WP_021030339.1">
    <property type="nucleotide sequence ID" value="NZ_KI391953.1"/>
</dbReference>
<dbReference type="CDD" id="cd00093">
    <property type="entry name" value="HTH_XRE"/>
    <property type="match status" value="1"/>
</dbReference>
<dbReference type="EMBL" id="ACZI02000002">
    <property type="protein sequence ID" value="EFV12704.2"/>
    <property type="molecule type" value="Genomic_DNA"/>
</dbReference>
<dbReference type="SUPFAM" id="SSF47413">
    <property type="entry name" value="lambda repressor-like DNA-binding domains"/>
    <property type="match status" value="1"/>
</dbReference>
<dbReference type="AlphaFoldDB" id="E5XSG8"/>
<dbReference type="PROSITE" id="PS50943">
    <property type="entry name" value="HTH_CROC1"/>
    <property type="match status" value="1"/>
</dbReference>
<organism evidence="3 4">
    <name type="scientific">Segniliparus rugosus (strain ATCC BAA-974 / DSM 45345 / CCUG 50838 / CIP 108380 / JCM 13579 / CDC 945)</name>
    <dbReference type="NCBI Taxonomy" id="679197"/>
    <lineage>
        <taxon>Bacteria</taxon>
        <taxon>Bacillati</taxon>
        <taxon>Actinomycetota</taxon>
        <taxon>Actinomycetes</taxon>
        <taxon>Mycobacteriales</taxon>
        <taxon>Segniliparaceae</taxon>
        <taxon>Segniliparus</taxon>
    </lineage>
</organism>
<dbReference type="InterPro" id="IPR001387">
    <property type="entry name" value="Cro/C1-type_HTH"/>
</dbReference>
<dbReference type="GO" id="GO:0005829">
    <property type="term" value="C:cytosol"/>
    <property type="evidence" value="ECO:0007669"/>
    <property type="project" value="TreeGrafter"/>
</dbReference>
<dbReference type="GO" id="GO:0003700">
    <property type="term" value="F:DNA-binding transcription factor activity"/>
    <property type="evidence" value="ECO:0007669"/>
    <property type="project" value="TreeGrafter"/>
</dbReference>
<reference evidence="3 4" key="1">
    <citation type="journal article" date="2011" name="Stand. Genomic Sci.">
        <title>High quality draft genome sequence of Segniliparus rugosus CDC 945(T)= (ATCC BAA-974(T)).</title>
        <authorList>
            <person name="Earl A.M."/>
            <person name="Desjardins C.A."/>
            <person name="Fitzgerald M.G."/>
            <person name="Arachchi H.M."/>
            <person name="Zeng Q."/>
            <person name="Mehta T."/>
            <person name="Griggs A."/>
            <person name="Birren B.W."/>
            <person name="Toney N.C."/>
            <person name="Carr J."/>
            <person name="Posey J."/>
            <person name="Butler W.R."/>
        </authorList>
    </citation>
    <scope>NUCLEOTIDE SEQUENCE [LARGE SCALE GENOMIC DNA]</scope>
    <source>
        <strain evidence="4">ATCC BAA-974 / DSM 45345 / CCUG 50838 / CIP 108380 / JCM 13579 / CDC 945</strain>
    </source>
</reference>
<keyword evidence="4" id="KW-1185">Reference proteome</keyword>
<dbReference type="Proteomes" id="UP000004816">
    <property type="component" value="Unassembled WGS sequence"/>
</dbReference>
<feature type="domain" description="HTH cro/C1-type" evidence="2">
    <location>
        <begin position="20"/>
        <end position="74"/>
    </location>
</feature>
<dbReference type="STRING" id="679197.HMPREF9336_02440"/>
<dbReference type="InterPro" id="IPR050807">
    <property type="entry name" value="TransReg_Diox_bact_type"/>
</dbReference>
<gene>
    <name evidence="3" type="ORF">HMPREF9336_02440</name>
</gene>
<dbReference type="Pfam" id="PF13560">
    <property type="entry name" value="HTH_31"/>
    <property type="match status" value="1"/>
</dbReference>
<dbReference type="InterPro" id="IPR010982">
    <property type="entry name" value="Lambda_DNA-bd_dom_sf"/>
</dbReference>
<protein>
    <recommendedName>
        <fullName evidence="2">HTH cro/C1-type domain-containing protein</fullName>
    </recommendedName>
</protein>
<name>E5XSG8_SEGRC</name>
<proteinExistence type="predicted"/>
<dbReference type="OrthoDB" id="5584941at2"/>
<comment type="caution">
    <text evidence="3">The sequence shown here is derived from an EMBL/GenBank/DDBJ whole genome shotgun (WGS) entry which is preliminary data.</text>
</comment>
<dbReference type="PANTHER" id="PTHR46797">
    <property type="entry name" value="HTH-TYPE TRANSCRIPTIONAL REGULATOR"/>
    <property type="match status" value="1"/>
</dbReference>
<evidence type="ECO:0000313" key="4">
    <source>
        <dbReference type="Proteomes" id="UP000004816"/>
    </source>
</evidence>
<accession>E5XSG8</accession>
<dbReference type="GO" id="GO:0003677">
    <property type="term" value="F:DNA binding"/>
    <property type="evidence" value="ECO:0007669"/>
    <property type="project" value="UniProtKB-KW"/>
</dbReference>
<dbReference type="PANTHER" id="PTHR46797:SF1">
    <property type="entry name" value="METHYLPHOSPHONATE SYNTHASE"/>
    <property type="match status" value="1"/>
</dbReference>
<evidence type="ECO:0000313" key="3">
    <source>
        <dbReference type="EMBL" id="EFV12704.2"/>
    </source>
</evidence>